<dbReference type="RefSeq" id="XP_013021933.1">
    <property type="nucleotide sequence ID" value="XM_013166479.1"/>
</dbReference>
<dbReference type="OMA" id="MATMRRC"/>
<dbReference type="GeneID" id="25038793"/>
<proteinExistence type="predicted"/>
<evidence type="ECO:0000313" key="2">
    <source>
        <dbReference type="EMBL" id="EPY53520.1"/>
    </source>
</evidence>
<keyword evidence="3" id="KW-1185">Reference proteome</keyword>
<evidence type="ECO:0000256" key="1">
    <source>
        <dbReference type="SAM" id="MobiDB-lite"/>
    </source>
</evidence>
<feature type="compositionally biased region" description="Polar residues" evidence="1">
    <location>
        <begin position="90"/>
        <end position="107"/>
    </location>
</feature>
<sequence>MIFNNVVRVFTRNGGASMATMRRCSIAKPIMGYQSQCFFSTQNAQRTDRSVYGFRSNGNEQVYESEVAASDTGKTSDYSKYVQDARDDLNSPSWGSEQTTNSAEWQA</sequence>
<name>S9W6P0_SCHCR</name>
<dbReference type="OrthoDB" id="5402757at2759"/>
<organism evidence="2 3">
    <name type="scientific">Schizosaccharomyces cryophilus (strain OY26 / ATCC MYA-4695 / CBS 11777 / NBRC 106824 / NRRL Y48691)</name>
    <name type="common">Fission yeast</name>
    <dbReference type="NCBI Taxonomy" id="653667"/>
    <lineage>
        <taxon>Eukaryota</taxon>
        <taxon>Fungi</taxon>
        <taxon>Dikarya</taxon>
        <taxon>Ascomycota</taxon>
        <taxon>Taphrinomycotina</taxon>
        <taxon>Schizosaccharomycetes</taxon>
        <taxon>Schizosaccharomycetales</taxon>
        <taxon>Schizosaccharomycetaceae</taxon>
        <taxon>Schizosaccharomyces</taxon>
    </lineage>
</organism>
<feature type="region of interest" description="Disordered" evidence="1">
    <location>
        <begin position="86"/>
        <end position="107"/>
    </location>
</feature>
<dbReference type="EMBL" id="KE546988">
    <property type="protein sequence ID" value="EPY53520.1"/>
    <property type="molecule type" value="Genomic_DNA"/>
</dbReference>
<protein>
    <submittedName>
        <fullName evidence="2">Stress responsive orphan 1</fullName>
    </submittedName>
</protein>
<dbReference type="AlphaFoldDB" id="S9W6P0"/>
<gene>
    <name evidence="2" type="ORF">SPOG_04480</name>
</gene>
<reference evidence="2 3" key="1">
    <citation type="journal article" date="2011" name="Science">
        <title>Comparative functional genomics of the fission yeasts.</title>
        <authorList>
            <person name="Rhind N."/>
            <person name="Chen Z."/>
            <person name="Yassour M."/>
            <person name="Thompson D.A."/>
            <person name="Haas B.J."/>
            <person name="Habib N."/>
            <person name="Wapinski I."/>
            <person name="Roy S."/>
            <person name="Lin M.F."/>
            <person name="Heiman D.I."/>
            <person name="Young S.K."/>
            <person name="Furuya K."/>
            <person name="Guo Y."/>
            <person name="Pidoux A."/>
            <person name="Chen H.M."/>
            <person name="Robbertse B."/>
            <person name="Goldberg J.M."/>
            <person name="Aoki K."/>
            <person name="Bayne E.H."/>
            <person name="Berlin A.M."/>
            <person name="Desjardins C.A."/>
            <person name="Dobbs E."/>
            <person name="Dukaj L."/>
            <person name="Fan L."/>
            <person name="FitzGerald M.G."/>
            <person name="French C."/>
            <person name="Gujja S."/>
            <person name="Hansen K."/>
            <person name="Keifenheim D."/>
            <person name="Levin J.Z."/>
            <person name="Mosher R.A."/>
            <person name="Mueller C.A."/>
            <person name="Pfiffner J."/>
            <person name="Priest M."/>
            <person name="Russ C."/>
            <person name="Smialowska A."/>
            <person name="Swoboda P."/>
            <person name="Sykes S.M."/>
            <person name="Vaughn M."/>
            <person name="Vengrova S."/>
            <person name="Yoder R."/>
            <person name="Zeng Q."/>
            <person name="Allshire R."/>
            <person name="Baulcombe D."/>
            <person name="Birren B.W."/>
            <person name="Brown W."/>
            <person name="Ekwall K."/>
            <person name="Kellis M."/>
            <person name="Leatherwood J."/>
            <person name="Levin H."/>
            <person name="Margalit H."/>
            <person name="Martienssen R."/>
            <person name="Nieduszynski C.A."/>
            <person name="Spatafora J.W."/>
            <person name="Friedman N."/>
            <person name="Dalgaard J.Z."/>
            <person name="Baumann P."/>
            <person name="Niki H."/>
            <person name="Regev A."/>
            <person name="Nusbaum C."/>
        </authorList>
    </citation>
    <scope>NUCLEOTIDE SEQUENCE [LARGE SCALE GENOMIC DNA]</scope>
    <source>
        <strain evidence="3">OY26 / ATCC MYA-4695 / CBS 11777 / NBRC 106824 / NRRL Y48691</strain>
    </source>
</reference>
<dbReference type="Proteomes" id="UP000015464">
    <property type="component" value="Unassembled WGS sequence"/>
</dbReference>
<dbReference type="HOGENOM" id="CLU_2224740_0_0_1"/>
<evidence type="ECO:0000313" key="3">
    <source>
        <dbReference type="Proteomes" id="UP000015464"/>
    </source>
</evidence>
<accession>S9W6P0</accession>